<accession>E6PWU1</accession>
<name>E6PWU1_9ZZZZ</name>
<sequence length="55" mass="6135">MRKWMEEAARQPTLARLYESAVLRRFTCVDPGRAVAPETQHKLAQAACVAQIPAP</sequence>
<evidence type="ECO:0000313" key="1">
    <source>
        <dbReference type="EMBL" id="CBH99399.1"/>
    </source>
</evidence>
<dbReference type="EMBL" id="CABN01000011">
    <property type="protein sequence ID" value="CBH99399.1"/>
    <property type="molecule type" value="Genomic_DNA"/>
</dbReference>
<reference evidence="1" key="1">
    <citation type="submission" date="2009-10" db="EMBL/GenBank/DDBJ databases">
        <title>Diversity of trophic interactions inside an arsenic-rich microbial ecosystem.</title>
        <authorList>
            <person name="Bertin P.N."/>
            <person name="Heinrich-Salmeron A."/>
            <person name="Pelletier E."/>
            <person name="Goulhen-Chollet F."/>
            <person name="Arsene-Ploetze F."/>
            <person name="Gallien S."/>
            <person name="Calteau A."/>
            <person name="Vallenet D."/>
            <person name="Casiot C."/>
            <person name="Chane-Woon-Ming B."/>
            <person name="Giloteaux L."/>
            <person name="Barakat M."/>
            <person name="Bonnefoy V."/>
            <person name="Bruneel O."/>
            <person name="Chandler M."/>
            <person name="Cleiss J."/>
            <person name="Duran R."/>
            <person name="Elbaz-Poulichet F."/>
            <person name="Fonknechten N."/>
            <person name="Lauga B."/>
            <person name="Mornico D."/>
            <person name="Ortet P."/>
            <person name="Schaeffer C."/>
            <person name="Siguier P."/>
            <person name="Alexander Thil Smith A."/>
            <person name="Van Dorsselaer A."/>
            <person name="Weissenbach J."/>
            <person name="Medigue C."/>
            <person name="Le Paslier D."/>
        </authorList>
    </citation>
    <scope>NUCLEOTIDE SEQUENCE</scope>
</reference>
<comment type="caution">
    <text evidence="1">The sequence shown here is derived from an EMBL/GenBank/DDBJ whole genome shotgun (WGS) entry which is preliminary data.</text>
</comment>
<proteinExistence type="predicted"/>
<protein>
    <submittedName>
        <fullName evidence="1">Uncharacterized protein</fullName>
    </submittedName>
</protein>
<gene>
    <name evidence="1" type="ORF">CARN3_0315</name>
</gene>
<organism evidence="1">
    <name type="scientific">mine drainage metagenome</name>
    <dbReference type="NCBI Taxonomy" id="410659"/>
    <lineage>
        <taxon>unclassified sequences</taxon>
        <taxon>metagenomes</taxon>
        <taxon>ecological metagenomes</taxon>
    </lineage>
</organism>
<dbReference type="AlphaFoldDB" id="E6PWU1"/>